<evidence type="ECO:0000256" key="1">
    <source>
        <dbReference type="ARBA" id="ARBA00000156"/>
    </source>
</evidence>
<feature type="active site" description="Nucleophile" evidence="12">
    <location>
        <position position="148"/>
    </location>
</feature>
<dbReference type="GeneID" id="100898419"/>
<dbReference type="PANTHER" id="PTHR45840:SF2">
    <property type="entry name" value="PROTEIN RHOMBOID-RELATED"/>
    <property type="match status" value="1"/>
</dbReference>
<dbReference type="Pfam" id="PF01694">
    <property type="entry name" value="Rhomboid"/>
    <property type="match status" value="1"/>
</dbReference>
<dbReference type="Gene3D" id="1.20.1540.10">
    <property type="entry name" value="Rhomboid-like"/>
    <property type="match status" value="1"/>
</dbReference>
<dbReference type="KEGG" id="goe:100898419"/>
<keyword evidence="15" id="KW-1185">Reference proteome</keyword>
<evidence type="ECO:0000256" key="5">
    <source>
        <dbReference type="ARBA" id="ARBA00022670"/>
    </source>
</evidence>
<dbReference type="PIRSF" id="PIRSF037470">
    <property type="entry name" value="Rhomboid"/>
    <property type="match status" value="1"/>
</dbReference>
<evidence type="ECO:0000313" key="16">
    <source>
        <dbReference type="RefSeq" id="XP_003744024.1"/>
    </source>
</evidence>
<keyword evidence="7" id="KW-0378">Hydrolase</keyword>
<comment type="catalytic activity">
    <reaction evidence="1">
        <text>Cleaves type-1 transmembrane domains using a catalytic dyad composed of serine and histidine that are contributed by different transmembrane domains.</text>
        <dbReference type="EC" id="3.4.21.105"/>
    </reaction>
</comment>
<keyword evidence="5" id="KW-0645">Protease</keyword>
<evidence type="ECO:0000256" key="11">
    <source>
        <dbReference type="PIRNR" id="PIRNR037470"/>
    </source>
</evidence>
<feature type="transmembrane region" description="Helical" evidence="13">
    <location>
        <begin position="204"/>
        <end position="223"/>
    </location>
</feature>
<dbReference type="SUPFAM" id="SSF144091">
    <property type="entry name" value="Rhomboid-like"/>
    <property type="match status" value="1"/>
</dbReference>
<dbReference type="InterPro" id="IPR051739">
    <property type="entry name" value="Rhomboid_IM_Serine_Proteases"/>
</dbReference>
<evidence type="ECO:0000256" key="6">
    <source>
        <dbReference type="ARBA" id="ARBA00022692"/>
    </source>
</evidence>
<evidence type="ECO:0000256" key="9">
    <source>
        <dbReference type="ARBA" id="ARBA00022989"/>
    </source>
</evidence>
<dbReference type="AlphaFoldDB" id="A0AAJ6QU56"/>
<feature type="domain" description="Peptidase S54 rhomboid" evidence="14">
    <location>
        <begin position="79"/>
        <end position="224"/>
    </location>
</feature>
<feature type="transmembrane region" description="Helical" evidence="13">
    <location>
        <begin position="44"/>
        <end position="66"/>
    </location>
</feature>
<dbReference type="InterPro" id="IPR017213">
    <property type="entry name" value="Peptidase_S54_rhomboid_met"/>
</dbReference>
<keyword evidence="8" id="KW-0720">Serine protease</keyword>
<evidence type="ECO:0000256" key="2">
    <source>
        <dbReference type="ARBA" id="ARBA00004141"/>
    </source>
</evidence>
<protein>
    <recommendedName>
        <fullName evidence="4">rhomboid protease</fullName>
        <ecNumber evidence="4">3.4.21.105</ecNumber>
    </recommendedName>
</protein>
<dbReference type="RefSeq" id="XP_003744024.1">
    <property type="nucleotide sequence ID" value="XM_003743976.2"/>
</dbReference>
<accession>A0AAJ6QU56</accession>
<dbReference type="InterPro" id="IPR022764">
    <property type="entry name" value="Peptidase_S54_rhomboid_dom"/>
</dbReference>
<dbReference type="Proteomes" id="UP000694867">
    <property type="component" value="Unplaced"/>
</dbReference>
<evidence type="ECO:0000256" key="10">
    <source>
        <dbReference type="ARBA" id="ARBA00023136"/>
    </source>
</evidence>
<dbReference type="GO" id="GO:0006508">
    <property type="term" value="P:proteolysis"/>
    <property type="evidence" value="ECO:0007669"/>
    <property type="project" value="UniProtKB-KW"/>
</dbReference>
<dbReference type="EC" id="3.4.21.105" evidence="4"/>
<sequence length="268" mass="29970">MKPTLQQKKKDDKLITIQVDIPTEENLDVVEYHADNYSCKPPPVFILFVTLVEFVIFVAGLAGPFLDDSPYIYRPDRRSEIWRYVSYMVLHEGWKHLLTNLCVQMFVGLPLEMVHGSWRVGCIYMSGVLAGSLSTSVFAPEISLIGASGGAYALLTAHLANVMLNYRSMRCGWVKILGVIVIASSDVGRAIFNRYIEPDGLPVSYLSHIAGALAGVTTGLLLLKNFEKKFHEHFLWWAALLAYSSCMLFAILYNVLNIDGIASPEEIY</sequence>
<keyword evidence="10 13" id="KW-0472">Membrane</keyword>
<evidence type="ECO:0000313" key="15">
    <source>
        <dbReference type="Proteomes" id="UP000694867"/>
    </source>
</evidence>
<feature type="transmembrane region" description="Helical" evidence="13">
    <location>
        <begin position="172"/>
        <end position="192"/>
    </location>
</feature>
<comment type="subcellular location">
    <subcellularLocation>
        <location evidence="2">Membrane</location>
        <topology evidence="2">Multi-pass membrane protein</topology>
    </subcellularLocation>
</comment>
<evidence type="ECO:0000256" key="13">
    <source>
        <dbReference type="SAM" id="Phobius"/>
    </source>
</evidence>
<evidence type="ECO:0000256" key="4">
    <source>
        <dbReference type="ARBA" id="ARBA00013039"/>
    </source>
</evidence>
<evidence type="ECO:0000256" key="3">
    <source>
        <dbReference type="ARBA" id="ARBA00009045"/>
    </source>
</evidence>
<gene>
    <name evidence="16" type="primary">LOC100898419</name>
</gene>
<keyword evidence="9 13" id="KW-1133">Transmembrane helix</keyword>
<evidence type="ECO:0000256" key="8">
    <source>
        <dbReference type="ARBA" id="ARBA00022825"/>
    </source>
</evidence>
<dbReference type="FunFam" id="1.20.1540.10:FF:000007">
    <property type="entry name" value="Rhomboid like 2"/>
    <property type="match status" value="1"/>
</dbReference>
<dbReference type="GO" id="GO:0004252">
    <property type="term" value="F:serine-type endopeptidase activity"/>
    <property type="evidence" value="ECO:0007669"/>
    <property type="project" value="UniProtKB-UniRule"/>
</dbReference>
<dbReference type="InterPro" id="IPR035952">
    <property type="entry name" value="Rhomboid-like_sf"/>
</dbReference>
<proteinExistence type="inferred from homology"/>
<organism evidence="15 16">
    <name type="scientific">Galendromus occidentalis</name>
    <name type="common">western predatory mite</name>
    <dbReference type="NCBI Taxonomy" id="34638"/>
    <lineage>
        <taxon>Eukaryota</taxon>
        <taxon>Metazoa</taxon>
        <taxon>Ecdysozoa</taxon>
        <taxon>Arthropoda</taxon>
        <taxon>Chelicerata</taxon>
        <taxon>Arachnida</taxon>
        <taxon>Acari</taxon>
        <taxon>Parasitiformes</taxon>
        <taxon>Mesostigmata</taxon>
        <taxon>Gamasina</taxon>
        <taxon>Phytoseioidea</taxon>
        <taxon>Phytoseiidae</taxon>
        <taxon>Typhlodrominae</taxon>
        <taxon>Galendromus</taxon>
    </lineage>
</organism>
<evidence type="ECO:0000256" key="12">
    <source>
        <dbReference type="PIRSR" id="PIRSR037470-50"/>
    </source>
</evidence>
<reference evidence="16" key="1">
    <citation type="submission" date="2025-08" db="UniProtKB">
        <authorList>
            <consortium name="RefSeq"/>
        </authorList>
    </citation>
    <scope>IDENTIFICATION</scope>
</reference>
<dbReference type="GO" id="GO:0016020">
    <property type="term" value="C:membrane"/>
    <property type="evidence" value="ECO:0007669"/>
    <property type="project" value="UniProtKB-SubCell"/>
</dbReference>
<dbReference type="PANTHER" id="PTHR45840">
    <property type="entry name" value="RHOMBOID-RELATED PROTEIN"/>
    <property type="match status" value="1"/>
</dbReference>
<comment type="similarity">
    <text evidence="3 11">Belongs to the peptidase S54 family.</text>
</comment>
<name>A0AAJ6QU56_9ACAR</name>
<keyword evidence="6 13" id="KW-0812">Transmembrane</keyword>
<feature type="active site" evidence="12">
    <location>
        <position position="208"/>
    </location>
</feature>
<evidence type="ECO:0000259" key="14">
    <source>
        <dbReference type="Pfam" id="PF01694"/>
    </source>
</evidence>
<feature type="transmembrane region" description="Helical" evidence="13">
    <location>
        <begin position="235"/>
        <end position="256"/>
    </location>
</feature>
<evidence type="ECO:0000256" key="7">
    <source>
        <dbReference type="ARBA" id="ARBA00022801"/>
    </source>
</evidence>
<feature type="transmembrane region" description="Helical" evidence="13">
    <location>
        <begin position="142"/>
        <end position="160"/>
    </location>
</feature>